<feature type="domain" description="Methyltransferase small" evidence="1">
    <location>
        <begin position="161"/>
        <end position="300"/>
    </location>
</feature>
<dbReference type="SUPFAM" id="SSF53335">
    <property type="entry name" value="S-adenosyl-L-methionine-dependent methyltransferases"/>
    <property type="match status" value="1"/>
</dbReference>
<proteinExistence type="predicted"/>
<dbReference type="GO" id="GO:0032259">
    <property type="term" value="P:methylation"/>
    <property type="evidence" value="ECO:0007669"/>
    <property type="project" value="UniProtKB-KW"/>
</dbReference>
<dbReference type="EMBL" id="JACHIN010000019">
    <property type="protein sequence ID" value="MBB5083844.1"/>
    <property type="molecule type" value="Genomic_DNA"/>
</dbReference>
<dbReference type="InterPro" id="IPR029063">
    <property type="entry name" value="SAM-dependent_MTases_sf"/>
</dbReference>
<dbReference type="Gene3D" id="3.40.50.150">
    <property type="entry name" value="Vaccinia Virus protein VP39"/>
    <property type="match status" value="1"/>
</dbReference>
<name>A0A7W8ELF7_9ACTN</name>
<dbReference type="AlphaFoldDB" id="A0A7W8ELF7"/>
<dbReference type="InterPro" id="IPR002052">
    <property type="entry name" value="DNA_methylase_N6_adenine_CS"/>
</dbReference>
<dbReference type="RefSeq" id="WP_184973310.1">
    <property type="nucleotide sequence ID" value="NZ_JACHIN010000019.1"/>
</dbReference>
<dbReference type="PANTHER" id="PTHR18895">
    <property type="entry name" value="HEMK METHYLTRANSFERASE"/>
    <property type="match status" value="1"/>
</dbReference>
<comment type="caution">
    <text evidence="2">The sequence shown here is derived from an EMBL/GenBank/DDBJ whole genome shotgun (WGS) entry which is preliminary data.</text>
</comment>
<dbReference type="GO" id="GO:0036009">
    <property type="term" value="F:protein-glutamine N-methyltransferase activity"/>
    <property type="evidence" value="ECO:0007669"/>
    <property type="project" value="TreeGrafter"/>
</dbReference>
<sequence length="363" mass="39932">MISWNDEGHERRAAWRSAAGAPEPAHVELADDTTKADLAHRLAAEGTALLWTGDYHNARQLLRAMDRRCPRPRPGSGFHRQRQAQSQRARILGMLLVPYTGEHEIALRRAPDVREACAEVYGPAGGEAVGSLRELLGVIGAHEWRAKGVEVPALGERIHPHYGVFSPVRGEYVDLVAQTRLPDAEVAFDVGTGTGVLAAVLARRGVRRVIATDFDPAALECARDNMERLGLSGRVLVEQADLFPVGRAPLVVCNPPWIPATPMSPLDHAVYDPDSRMLRGFLNGLRDHLSPGGEAWLILSDLAEHLELRSRQELLDWFDEAGLTVAGQLQTKPRHGRAAKSDDPLHRARAAEVTSLWRLTLTR</sequence>
<organism evidence="2 3">
    <name type="scientific">Nonomuraea endophytica</name>
    <dbReference type="NCBI Taxonomy" id="714136"/>
    <lineage>
        <taxon>Bacteria</taxon>
        <taxon>Bacillati</taxon>
        <taxon>Actinomycetota</taxon>
        <taxon>Actinomycetes</taxon>
        <taxon>Streptosporangiales</taxon>
        <taxon>Streptosporangiaceae</taxon>
        <taxon>Nonomuraea</taxon>
    </lineage>
</organism>
<dbReference type="GO" id="GO:0003676">
    <property type="term" value="F:nucleic acid binding"/>
    <property type="evidence" value="ECO:0007669"/>
    <property type="project" value="InterPro"/>
</dbReference>
<evidence type="ECO:0000313" key="3">
    <source>
        <dbReference type="Proteomes" id="UP000568380"/>
    </source>
</evidence>
<reference evidence="2 3" key="1">
    <citation type="submission" date="2020-08" db="EMBL/GenBank/DDBJ databases">
        <title>Genomic Encyclopedia of Type Strains, Phase IV (KMG-IV): sequencing the most valuable type-strain genomes for metagenomic binning, comparative biology and taxonomic classification.</title>
        <authorList>
            <person name="Goeker M."/>
        </authorList>
    </citation>
    <scope>NUCLEOTIDE SEQUENCE [LARGE SCALE GENOMIC DNA]</scope>
    <source>
        <strain evidence="2 3">DSM 45385</strain>
    </source>
</reference>
<dbReference type="CDD" id="cd02440">
    <property type="entry name" value="AdoMet_MTases"/>
    <property type="match status" value="1"/>
</dbReference>
<dbReference type="InterPro" id="IPR050320">
    <property type="entry name" value="N5-glutamine_MTase"/>
</dbReference>
<dbReference type="Proteomes" id="UP000568380">
    <property type="component" value="Unassembled WGS sequence"/>
</dbReference>
<evidence type="ECO:0000313" key="2">
    <source>
        <dbReference type="EMBL" id="MBB5083844.1"/>
    </source>
</evidence>
<protein>
    <submittedName>
        <fullName evidence="2">SAM-dependent methyltransferase</fullName>
    </submittedName>
</protein>
<accession>A0A7W8ELF7</accession>
<evidence type="ECO:0000259" key="1">
    <source>
        <dbReference type="Pfam" id="PF05175"/>
    </source>
</evidence>
<keyword evidence="2" id="KW-0808">Transferase</keyword>
<keyword evidence="2" id="KW-0489">Methyltransferase</keyword>
<dbReference type="Pfam" id="PF05175">
    <property type="entry name" value="MTS"/>
    <property type="match status" value="1"/>
</dbReference>
<gene>
    <name evidence="2" type="ORF">HNR40_009349</name>
</gene>
<dbReference type="InterPro" id="IPR007848">
    <property type="entry name" value="Small_mtfrase_dom"/>
</dbReference>
<dbReference type="PANTHER" id="PTHR18895:SF74">
    <property type="entry name" value="MTRF1L RELEASE FACTOR GLUTAMINE METHYLTRANSFERASE"/>
    <property type="match status" value="1"/>
</dbReference>
<dbReference type="PROSITE" id="PS00092">
    <property type="entry name" value="N6_MTASE"/>
    <property type="match status" value="1"/>
</dbReference>
<keyword evidence="3" id="KW-1185">Reference proteome</keyword>